<proteinExistence type="inferred from homology"/>
<protein>
    <submittedName>
        <fullName evidence="2">Uncharacterized protein</fullName>
    </submittedName>
</protein>
<accession>A0A3G4ZUX6</accession>
<comment type="similarity">
    <text evidence="1">Belongs to the mimivirus R160 family.</text>
</comment>
<name>A0A3G4ZUX6_9VIRU</name>
<reference evidence="2" key="1">
    <citation type="submission" date="2018-10" db="EMBL/GenBank/DDBJ databases">
        <title>Hidden diversity of soil giant viruses.</title>
        <authorList>
            <person name="Schulz F."/>
            <person name="Alteio L."/>
            <person name="Goudeau D."/>
            <person name="Ryan E.M."/>
            <person name="Malmstrom R.R."/>
            <person name="Blanchard J."/>
            <person name="Woyke T."/>
        </authorList>
    </citation>
    <scope>NUCLEOTIDE SEQUENCE</scope>
    <source>
        <strain evidence="2">EDV1</strain>
    </source>
</reference>
<gene>
    <name evidence="2" type="ORF">Edafosvirus26_10</name>
</gene>
<dbReference type="Pfam" id="PF19165">
    <property type="entry name" value="DUF5847"/>
    <property type="match status" value="1"/>
</dbReference>
<evidence type="ECO:0000313" key="2">
    <source>
        <dbReference type="EMBL" id="AYV78708.1"/>
    </source>
</evidence>
<organism evidence="2">
    <name type="scientific">Edafosvirus sp</name>
    <dbReference type="NCBI Taxonomy" id="2487765"/>
    <lineage>
        <taxon>Viruses</taxon>
        <taxon>Varidnaviria</taxon>
        <taxon>Bamfordvirae</taxon>
        <taxon>Nucleocytoviricota</taxon>
        <taxon>Megaviricetes</taxon>
        <taxon>Imitervirales</taxon>
        <taxon>Mimiviridae</taxon>
        <taxon>Klosneuvirinae</taxon>
    </lineage>
</organism>
<dbReference type="InterPro" id="IPR043885">
    <property type="entry name" value="DUF5847"/>
</dbReference>
<dbReference type="EMBL" id="MK072091">
    <property type="protein sequence ID" value="AYV78708.1"/>
    <property type="molecule type" value="Genomic_DNA"/>
</dbReference>
<evidence type="ECO:0000256" key="1">
    <source>
        <dbReference type="ARBA" id="ARBA00023598"/>
    </source>
</evidence>
<sequence length="425" mass="50606">MSEKDKHINGPINVVRLEGTVFDIKKVLYVFMDYHSPVCAQSQCDDPLSDDIKKYMTENFMNIEKQKKDKMYDLFYEVFPTHTSRKLSKIKGRYIDEIFRLFGDQFNYDEKNDKVLPSKIFSHVRFHYIDIRDYFYHFIWPILTDLVSFSRTLYSNMNIYPNDIKYIDEKLRIVEGEIVHTYDILFSDGKYKPKKVKENKEKKGGAKATAPITEQSYEEQLKNFTNKILNRYNHEEVKKVINDFLNDYVKYKFDVALDTIIKLRDKLPNYFADMNMPNDKLAIRKDDTNSAHKYGWGPDFKTMRNIIGDLYDMISILDNEVSLAFLTIMDIYFLRRFLDKDYITNGITYTGILHSMTYVYILIKYFGFEITNFSYSSEKNIKQLNKKVKNIPVDNFKKDYDINDLFYPEILVQCSNLSDFPKNFN</sequence>